<sequence length="307" mass="35485">MASLRIFSSLARKLGLSAAHPRSEPRTFPSQSSDVISKDQLVEEEKMPEYNPEHFYTVRLGEAFNEGSKGDHQYHRELLFYQHLNNILLIDFFEVAGCHRRHIAFVLQVSQMSLRDMDTVFLEGAGFDEEFVKGAMKELLEVLNFIHTEVQAVHTSTNPNVHPGNLLFGLYDDSPFRRLEEDEFSNLIQWSYPVDIWGIGLTTRKTLFNARREDGSFSDGAHFAQLIAALVPPPAKFLDRHRNRALDVFSEFLITPRFLGHWGEFVPVPMEETLEAAETKLEDKAEFLRFMQRVLTWNPEERLWLAD</sequence>
<feature type="domain" description="Protein kinase" evidence="1">
    <location>
        <begin position="50"/>
        <end position="305"/>
    </location>
</feature>
<name>A0A6A6P547_9PEZI</name>
<evidence type="ECO:0000313" key="2">
    <source>
        <dbReference type="EMBL" id="KAF2458924.1"/>
    </source>
</evidence>
<accession>A0A6A6P547</accession>
<evidence type="ECO:0000313" key="3">
    <source>
        <dbReference type="Proteomes" id="UP000799766"/>
    </source>
</evidence>
<organism evidence="2 3">
    <name type="scientific">Lineolata rhizophorae</name>
    <dbReference type="NCBI Taxonomy" id="578093"/>
    <lineage>
        <taxon>Eukaryota</taxon>
        <taxon>Fungi</taxon>
        <taxon>Dikarya</taxon>
        <taxon>Ascomycota</taxon>
        <taxon>Pezizomycotina</taxon>
        <taxon>Dothideomycetes</taxon>
        <taxon>Dothideomycetes incertae sedis</taxon>
        <taxon>Lineolatales</taxon>
        <taxon>Lineolataceae</taxon>
        <taxon>Lineolata</taxon>
    </lineage>
</organism>
<dbReference type="GO" id="GO:0004672">
    <property type="term" value="F:protein kinase activity"/>
    <property type="evidence" value="ECO:0007669"/>
    <property type="project" value="InterPro"/>
</dbReference>
<dbReference type="Gene3D" id="3.30.200.20">
    <property type="entry name" value="Phosphorylase Kinase, domain 1"/>
    <property type="match status" value="1"/>
</dbReference>
<keyword evidence="3" id="KW-1185">Reference proteome</keyword>
<dbReference type="SMART" id="SM00220">
    <property type="entry name" value="S_TKc"/>
    <property type="match status" value="1"/>
</dbReference>
<dbReference type="InterPro" id="IPR000719">
    <property type="entry name" value="Prot_kinase_dom"/>
</dbReference>
<dbReference type="OrthoDB" id="5979581at2759"/>
<gene>
    <name evidence="2" type="ORF">BDY21DRAFT_384838</name>
</gene>
<dbReference type="InterPro" id="IPR011009">
    <property type="entry name" value="Kinase-like_dom_sf"/>
</dbReference>
<evidence type="ECO:0000259" key="1">
    <source>
        <dbReference type="SMART" id="SM00220"/>
    </source>
</evidence>
<protein>
    <recommendedName>
        <fullName evidence="1">Protein kinase domain-containing protein</fullName>
    </recommendedName>
</protein>
<proteinExistence type="predicted"/>
<dbReference type="SUPFAM" id="SSF56112">
    <property type="entry name" value="Protein kinase-like (PK-like)"/>
    <property type="match status" value="1"/>
</dbReference>
<reference evidence="2" key="1">
    <citation type="journal article" date="2020" name="Stud. Mycol.">
        <title>101 Dothideomycetes genomes: a test case for predicting lifestyles and emergence of pathogens.</title>
        <authorList>
            <person name="Haridas S."/>
            <person name="Albert R."/>
            <person name="Binder M."/>
            <person name="Bloem J."/>
            <person name="Labutti K."/>
            <person name="Salamov A."/>
            <person name="Andreopoulos B."/>
            <person name="Baker S."/>
            <person name="Barry K."/>
            <person name="Bills G."/>
            <person name="Bluhm B."/>
            <person name="Cannon C."/>
            <person name="Castanera R."/>
            <person name="Culley D."/>
            <person name="Daum C."/>
            <person name="Ezra D."/>
            <person name="Gonzalez J."/>
            <person name="Henrissat B."/>
            <person name="Kuo A."/>
            <person name="Liang C."/>
            <person name="Lipzen A."/>
            <person name="Lutzoni F."/>
            <person name="Magnuson J."/>
            <person name="Mondo S."/>
            <person name="Nolan M."/>
            <person name="Ohm R."/>
            <person name="Pangilinan J."/>
            <person name="Park H.-J."/>
            <person name="Ramirez L."/>
            <person name="Alfaro M."/>
            <person name="Sun H."/>
            <person name="Tritt A."/>
            <person name="Yoshinaga Y."/>
            <person name="Zwiers L.-H."/>
            <person name="Turgeon B."/>
            <person name="Goodwin S."/>
            <person name="Spatafora J."/>
            <person name="Crous P."/>
            <person name="Grigoriev I."/>
        </authorList>
    </citation>
    <scope>NUCLEOTIDE SEQUENCE</scope>
    <source>
        <strain evidence="2">ATCC 16933</strain>
    </source>
</reference>
<dbReference type="GO" id="GO:0005524">
    <property type="term" value="F:ATP binding"/>
    <property type="evidence" value="ECO:0007669"/>
    <property type="project" value="InterPro"/>
</dbReference>
<dbReference type="AlphaFoldDB" id="A0A6A6P547"/>
<dbReference type="EMBL" id="MU001676">
    <property type="protein sequence ID" value="KAF2458924.1"/>
    <property type="molecule type" value="Genomic_DNA"/>
</dbReference>
<dbReference type="Proteomes" id="UP000799766">
    <property type="component" value="Unassembled WGS sequence"/>
</dbReference>
<dbReference type="Gene3D" id="1.10.510.10">
    <property type="entry name" value="Transferase(Phosphotransferase) domain 1"/>
    <property type="match status" value="2"/>
</dbReference>